<dbReference type="PANTHER" id="PTHR43738">
    <property type="entry name" value="ABC TRANSPORTER, MEMBRANE PROTEIN"/>
    <property type="match status" value="1"/>
</dbReference>
<name>A0A382QT09_9ZZZZ</name>
<keyword evidence="3 6" id="KW-0812">Transmembrane</keyword>
<evidence type="ECO:0000259" key="7">
    <source>
        <dbReference type="Pfam" id="PF02687"/>
    </source>
</evidence>
<proteinExistence type="predicted"/>
<feature type="transmembrane region" description="Helical" evidence="6">
    <location>
        <begin position="130"/>
        <end position="152"/>
    </location>
</feature>
<evidence type="ECO:0000256" key="1">
    <source>
        <dbReference type="ARBA" id="ARBA00004651"/>
    </source>
</evidence>
<gene>
    <name evidence="8" type="ORF">METZ01_LOCUS340894</name>
</gene>
<evidence type="ECO:0000256" key="2">
    <source>
        <dbReference type="ARBA" id="ARBA00022475"/>
    </source>
</evidence>
<feature type="transmembrane region" description="Helical" evidence="6">
    <location>
        <begin position="37"/>
        <end position="58"/>
    </location>
</feature>
<keyword evidence="5 6" id="KW-0472">Membrane</keyword>
<feature type="domain" description="ABC3 transporter permease C-terminal" evidence="7">
    <location>
        <begin position="37"/>
        <end position="155"/>
    </location>
</feature>
<evidence type="ECO:0000256" key="4">
    <source>
        <dbReference type="ARBA" id="ARBA00022989"/>
    </source>
</evidence>
<keyword evidence="2" id="KW-1003">Cell membrane</keyword>
<evidence type="ECO:0000256" key="6">
    <source>
        <dbReference type="SAM" id="Phobius"/>
    </source>
</evidence>
<dbReference type="PANTHER" id="PTHR43738:SF2">
    <property type="entry name" value="ABC TRANSPORTER PERMEASE"/>
    <property type="match status" value="1"/>
</dbReference>
<organism evidence="8">
    <name type="scientific">marine metagenome</name>
    <dbReference type="NCBI Taxonomy" id="408172"/>
    <lineage>
        <taxon>unclassified sequences</taxon>
        <taxon>metagenomes</taxon>
        <taxon>ecological metagenomes</taxon>
    </lineage>
</organism>
<keyword evidence="4 6" id="KW-1133">Transmembrane helix</keyword>
<sequence length="164" mass="17674">QREVNTYNEEPLSAILPGAALQELWELLRTAETGLRVISGFVVLAGLLGMITALLSGLNERRREMAILRSVGAGPGTISGLLIGEALLLTLSGIVSGILFLYLVLFSVRPFLESQLGLFLPLKPPGLQDYIVLAVITFAGMFMAALPAFRAYRQSLADGMSIRL</sequence>
<accession>A0A382QT09</accession>
<dbReference type="InterPro" id="IPR051125">
    <property type="entry name" value="ABC-4/HrtB_transporter"/>
</dbReference>
<dbReference type="AlphaFoldDB" id="A0A382QT09"/>
<evidence type="ECO:0000256" key="3">
    <source>
        <dbReference type="ARBA" id="ARBA00022692"/>
    </source>
</evidence>
<dbReference type="InterPro" id="IPR003838">
    <property type="entry name" value="ABC3_permease_C"/>
</dbReference>
<dbReference type="EMBL" id="UINC01116356">
    <property type="protein sequence ID" value="SVC88040.1"/>
    <property type="molecule type" value="Genomic_DNA"/>
</dbReference>
<evidence type="ECO:0000313" key="8">
    <source>
        <dbReference type="EMBL" id="SVC88040.1"/>
    </source>
</evidence>
<feature type="transmembrane region" description="Helical" evidence="6">
    <location>
        <begin position="79"/>
        <end position="105"/>
    </location>
</feature>
<comment type="subcellular location">
    <subcellularLocation>
        <location evidence="1">Cell membrane</location>
        <topology evidence="1">Multi-pass membrane protein</topology>
    </subcellularLocation>
</comment>
<dbReference type="Pfam" id="PF02687">
    <property type="entry name" value="FtsX"/>
    <property type="match status" value="1"/>
</dbReference>
<dbReference type="GO" id="GO:0005886">
    <property type="term" value="C:plasma membrane"/>
    <property type="evidence" value="ECO:0007669"/>
    <property type="project" value="UniProtKB-SubCell"/>
</dbReference>
<protein>
    <recommendedName>
        <fullName evidence="7">ABC3 transporter permease C-terminal domain-containing protein</fullName>
    </recommendedName>
</protein>
<feature type="non-terminal residue" evidence="8">
    <location>
        <position position="1"/>
    </location>
</feature>
<reference evidence="8" key="1">
    <citation type="submission" date="2018-05" db="EMBL/GenBank/DDBJ databases">
        <authorList>
            <person name="Lanie J.A."/>
            <person name="Ng W.-L."/>
            <person name="Kazmierczak K.M."/>
            <person name="Andrzejewski T.M."/>
            <person name="Davidsen T.M."/>
            <person name="Wayne K.J."/>
            <person name="Tettelin H."/>
            <person name="Glass J.I."/>
            <person name="Rusch D."/>
            <person name="Podicherti R."/>
            <person name="Tsui H.-C.T."/>
            <person name="Winkler M.E."/>
        </authorList>
    </citation>
    <scope>NUCLEOTIDE SEQUENCE</scope>
</reference>
<evidence type="ECO:0000256" key="5">
    <source>
        <dbReference type="ARBA" id="ARBA00023136"/>
    </source>
</evidence>